<evidence type="ECO:0008006" key="3">
    <source>
        <dbReference type="Google" id="ProtNLM"/>
    </source>
</evidence>
<gene>
    <name evidence="1" type="ORF">WM16_30825</name>
</gene>
<protein>
    <recommendedName>
        <fullName evidence="3">Lysozyme</fullName>
    </recommendedName>
</protein>
<name>A0A108D0M5_9BURK</name>
<sequence>MYVKVALWRAKYVNSALPGVYAKVAGPFLEQAGFKNVMGEMPDARWALPGDIIVYKLHGDENPTVDNKKPAGHIDIRTYHHYISDFRRNHLFFHGHGTFYEVSGVYRKPGYSDPSVTARVKAFLKVIRSKEASTLFEHYGDKATYGAVYGGLKLEDCIKDFSTHPFANKNVDHSPAGAYQITKGTWASGWKDNGMPRDFSPATQDRYALWIMEMQWEKSGDQSSQTALGYVRLGDLDNAVRLLRSQWAFLPGAGQSRGYTMDQLKADFNKFLKEYM</sequence>
<dbReference type="SUPFAM" id="SSF53955">
    <property type="entry name" value="Lysozyme-like"/>
    <property type="match status" value="1"/>
</dbReference>
<dbReference type="Gene3D" id="3.90.1720.10">
    <property type="entry name" value="endopeptidase domain like (from Nostoc punctiforme)"/>
    <property type="match status" value="1"/>
</dbReference>
<proteinExistence type="predicted"/>
<dbReference type="AlphaFoldDB" id="A0A108D0M5"/>
<dbReference type="Proteomes" id="UP000065504">
    <property type="component" value="Unassembled WGS sequence"/>
</dbReference>
<dbReference type="InterPro" id="IPR023346">
    <property type="entry name" value="Lysozyme-like_dom_sf"/>
</dbReference>
<accession>A0A108D0M5</accession>
<comment type="caution">
    <text evidence="1">The sequence shown here is derived from an EMBL/GenBank/DDBJ whole genome shotgun (WGS) entry which is preliminary data.</text>
</comment>
<reference evidence="1 2" key="1">
    <citation type="submission" date="2015-11" db="EMBL/GenBank/DDBJ databases">
        <title>Expanding the genomic diversity of Burkholderia species for the development of highly accurate diagnostics.</title>
        <authorList>
            <person name="Sahl J."/>
            <person name="Keim P."/>
            <person name="Wagner D."/>
        </authorList>
    </citation>
    <scope>NUCLEOTIDE SEQUENCE [LARGE SCALE GENOMIC DNA]</scope>
    <source>
        <strain evidence="1 2">MSMB782WGS</strain>
    </source>
</reference>
<dbReference type="EMBL" id="LPLU01000014">
    <property type="protein sequence ID" value="KWK84254.1"/>
    <property type="molecule type" value="Genomic_DNA"/>
</dbReference>
<evidence type="ECO:0000313" key="2">
    <source>
        <dbReference type="Proteomes" id="UP000065504"/>
    </source>
</evidence>
<dbReference type="Gene3D" id="1.10.530.10">
    <property type="match status" value="1"/>
</dbReference>
<evidence type="ECO:0000313" key="1">
    <source>
        <dbReference type="EMBL" id="KWK84254.1"/>
    </source>
</evidence>
<organism evidence="1 2">
    <name type="scientific">Burkholderia ubonensis</name>
    <dbReference type="NCBI Taxonomy" id="101571"/>
    <lineage>
        <taxon>Bacteria</taxon>
        <taxon>Pseudomonadati</taxon>
        <taxon>Pseudomonadota</taxon>
        <taxon>Betaproteobacteria</taxon>
        <taxon>Burkholderiales</taxon>
        <taxon>Burkholderiaceae</taxon>
        <taxon>Burkholderia</taxon>
        <taxon>Burkholderia cepacia complex</taxon>
    </lineage>
</organism>